<protein>
    <submittedName>
        <fullName evidence="1">Uncharacterized protein</fullName>
    </submittedName>
</protein>
<organism evidence="1">
    <name type="scientific">Candidatus Methanophaga sp. ANME-1 ERB7</name>
    <dbReference type="NCBI Taxonomy" id="2759913"/>
    <lineage>
        <taxon>Archaea</taxon>
        <taxon>Methanobacteriati</taxon>
        <taxon>Methanobacteriota</taxon>
        <taxon>Stenosarchaea group</taxon>
        <taxon>Methanomicrobia</taxon>
        <taxon>Candidatus Methanophagales</taxon>
        <taxon>Candidatus Methanophagaceae</taxon>
        <taxon>Candidatus Methanophaga</taxon>
    </lineage>
</organism>
<evidence type="ECO:0000313" key="1">
    <source>
        <dbReference type="EMBL" id="QNO55809.1"/>
    </source>
</evidence>
<name>A0A7G9Z6C5_9EURY</name>
<proteinExistence type="predicted"/>
<reference evidence="1" key="1">
    <citation type="submission" date="2020-06" db="EMBL/GenBank/DDBJ databases">
        <title>Unique genomic features of the anaerobic methanotrophic archaea.</title>
        <authorList>
            <person name="Chadwick G.L."/>
            <person name="Skennerton C.T."/>
            <person name="Laso-Perez R."/>
            <person name="Leu A.O."/>
            <person name="Speth D.R."/>
            <person name="Yu H."/>
            <person name="Morgan-Lang C."/>
            <person name="Hatzenpichler R."/>
            <person name="Goudeau D."/>
            <person name="Malmstrom R."/>
            <person name="Brazelton W.J."/>
            <person name="Woyke T."/>
            <person name="Hallam S.J."/>
            <person name="Tyson G.W."/>
            <person name="Wegener G."/>
            <person name="Boetius A."/>
            <person name="Orphan V."/>
        </authorList>
    </citation>
    <scope>NUCLEOTIDE SEQUENCE</scope>
</reference>
<dbReference type="EMBL" id="MT631630">
    <property type="protein sequence ID" value="QNO55809.1"/>
    <property type="molecule type" value="Genomic_DNA"/>
</dbReference>
<accession>A0A7G9Z6C5</accession>
<dbReference type="AlphaFoldDB" id="A0A7G9Z6C5"/>
<gene>
    <name evidence="1" type="ORF">LEBEIBBM_00024</name>
</gene>
<sequence>MTNDYKTEFYNPVKQGTGHSVALSKYLKGGCFSNVWVNTIVVFAEPSVELKVKRGIDNPKSGISFFRMCRKFLVGIEGLQAYDGYKYPASALINFLLFVRLCRFKTREHGLLFLEQHKGWDMALGFDNGVPHESDVTKFVNFNEDGFELEFNVKKTKEKYYEHIESINSFVTKMREKMDILEAICLSY</sequence>